<dbReference type="Pfam" id="PF00226">
    <property type="entry name" value="DnaJ"/>
    <property type="match status" value="1"/>
</dbReference>
<name>A0A0F4YS35_RASE3</name>
<dbReference type="SMART" id="SM00271">
    <property type="entry name" value="DnaJ"/>
    <property type="match status" value="1"/>
</dbReference>
<proteinExistence type="predicted"/>
<organism evidence="10 11">
    <name type="scientific">Rasamsonia emersonii (strain ATCC 16479 / CBS 393.64 / IMI 116815)</name>
    <dbReference type="NCBI Taxonomy" id="1408163"/>
    <lineage>
        <taxon>Eukaryota</taxon>
        <taxon>Fungi</taxon>
        <taxon>Dikarya</taxon>
        <taxon>Ascomycota</taxon>
        <taxon>Pezizomycotina</taxon>
        <taxon>Eurotiomycetes</taxon>
        <taxon>Eurotiomycetidae</taxon>
        <taxon>Eurotiales</taxon>
        <taxon>Trichocomaceae</taxon>
        <taxon>Rasamsonia</taxon>
    </lineage>
</organism>
<dbReference type="RefSeq" id="XP_013327248.1">
    <property type="nucleotide sequence ID" value="XM_013471794.1"/>
</dbReference>
<feature type="region of interest" description="Disordered" evidence="6">
    <location>
        <begin position="236"/>
        <end position="302"/>
    </location>
</feature>
<protein>
    <submittedName>
        <fullName evidence="10">DnaJ domain protein</fullName>
    </submittedName>
</protein>
<gene>
    <name evidence="10" type="ORF">T310_5313</name>
</gene>
<dbReference type="PANTHER" id="PTHR44653:SF2">
    <property type="entry name" value="DNAJ HOMOLOG SUBFAMILY C MEMBER 1"/>
    <property type="match status" value="1"/>
</dbReference>
<feature type="domain" description="J" evidence="9">
    <location>
        <begin position="62"/>
        <end position="161"/>
    </location>
</feature>
<evidence type="ECO:0000313" key="10">
    <source>
        <dbReference type="EMBL" id="KKA20636.1"/>
    </source>
</evidence>
<dbReference type="InterPro" id="IPR001623">
    <property type="entry name" value="DnaJ_domain"/>
</dbReference>
<evidence type="ECO:0000313" key="11">
    <source>
        <dbReference type="Proteomes" id="UP000053958"/>
    </source>
</evidence>
<feature type="chain" id="PRO_5002481940" evidence="8">
    <location>
        <begin position="21"/>
        <end position="456"/>
    </location>
</feature>
<dbReference type="STRING" id="1408163.A0A0F4YS35"/>
<dbReference type="PANTHER" id="PTHR44653">
    <property type="entry name" value="DNAJ HOMOLOG SUBFAMILY C MEMBER 1"/>
    <property type="match status" value="1"/>
</dbReference>
<dbReference type="GO" id="GO:0012505">
    <property type="term" value="C:endomembrane system"/>
    <property type="evidence" value="ECO:0007669"/>
    <property type="project" value="UniProtKB-SubCell"/>
</dbReference>
<dbReference type="PRINTS" id="PR00625">
    <property type="entry name" value="JDOMAIN"/>
</dbReference>
<evidence type="ECO:0000256" key="7">
    <source>
        <dbReference type="SAM" id="Phobius"/>
    </source>
</evidence>
<dbReference type="InterPro" id="IPR052606">
    <property type="entry name" value="DnaJ_domain_protein"/>
</dbReference>
<evidence type="ECO:0000256" key="6">
    <source>
        <dbReference type="SAM" id="MobiDB-lite"/>
    </source>
</evidence>
<evidence type="ECO:0000256" key="8">
    <source>
        <dbReference type="SAM" id="SignalP"/>
    </source>
</evidence>
<sequence length="456" mass="50423">MRHSALQLLLLAVLLVLAAAWTKEDHEIFRLRDEIAATEGANVTFYGANIAHFPLADLSLTLQLDFLGVSPSASYDDITKAYHKKSKQLHPDKVKRAFIANSARAPKDKKKGKKPGVHVSKGPSQRQIAAVVKEATERSARLNAAANILRGPSRERYDYFLKNGFPKWKGTGYYYSRYRPGLGTVLVGLFLAFGGVAHYVALVLSWKRQREFVDRYIRQARKAAWGDELGIRGIPGLDSPSPAVSAPAPEAGENGAVPMNRRQKRMMERESRKEKKAAKGAGRGSGSGTATPVNEAGPVGDRKRVIAENGKVLVVDSIGNVFLEEETEDGERQEFLLDIDEIPRPTVRDTIVFRLPVWCYRKTVGRLLGRSSGDEVAGEEITETHEDAETTEETNTTAVSAGTARKRGKRSQRQNCTIPQKLGFCSFGDVFFALYRSGMARPWLDHGLYEVLPSIL</sequence>
<feature type="region of interest" description="Disordered" evidence="6">
    <location>
        <begin position="375"/>
        <end position="412"/>
    </location>
</feature>
<dbReference type="GeneID" id="25317658"/>
<reference evidence="10 11" key="1">
    <citation type="submission" date="2015-04" db="EMBL/GenBank/DDBJ databases">
        <authorList>
            <person name="Heijne W.H."/>
            <person name="Fedorova N.D."/>
            <person name="Nierman W.C."/>
            <person name="Vollebregt A.W."/>
            <person name="Zhao Z."/>
            <person name="Wu L."/>
            <person name="Kumar M."/>
            <person name="Stam H."/>
            <person name="van den Berg M.A."/>
            <person name="Pel H.J."/>
        </authorList>
    </citation>
    <scope>NUCLEOTIDE SEQUENCE [LARGE SCALE GENOMIC DNA]</scope>
    <source>
        <strain evidence="10 11">CBS 393.64</strain>
    </source>
</reference>
<evidence type="ECO:0000256" key="4">
    <source>
        <dbReference type="ARBA" id="ARBA00023136"/>
    </source>
</evidence>
<evidence type="ECO:0000256" key="3">
    <source>
        <dbReference type="ARBA" id="ARBA00022989"/>
    </source>
</evidence>
<dbReference type="AlphaFoldDB" id="A0A0F4YS35"/>
<dbReference type="CDD" id="cd06257">
    <property type="entry name" value="DnaJ"/>
    <property type="match status" value="1"/>
</dbReference>
<dbReference type="PROSITE" id="PS50076">
    <property type="entry name" value="DNAJ_2"/>
    <property type="match status" value="1"/>
</dbReference>
<evidence type="ECO:0000256" key="2">
    <source>
        <dbReference type="ARBA" id="ARBA00022729"/>
    </source>
</evidence>
<comment type="subcellular location">
    <subcellularLocation>
        <location evidence="5">Endomembrane system</location>
        <topology evidence="5">Single-pass membrane protein</topology>
    </subcellularLocation>
</comment>
<feature type="transmembrane region" description="Helical" evidence="7">
    <location>
        <begin position="185"/>
        <end position="206"/>
    </location>
</feature>
<feature type="region of interest" description="Disordered" evidence="6">
    <location>
        <begin position="105"/>
        <end position="124"/>
    </location>
</feature>
<dbReference type="Proteomes" id="UP000053958">
    <property type="component" value="Unassembled WGS sequence"/>
</dbReference>
<dbReference type="InterPro" id="IPR036869">
    <property type="entry name" value="J_dom_sf"/>
</dbReference>
<comment type="caution">
    <text evidence="10">The sequence shown here is derived from an EMBL/GenBank/DDBJ whole genome shotgun (WGS) entry which is preliminary data.</text>
</comment>
<accession>A0A0F4YS35</accession>
<feature type="compositionally biased region" description="Basic residues" evidence="6">
    <location>
        <begin position="107"/>
        <end position="116"/>
    </location>
</feature>
<evidence type="ECO:0000256" key="1">
    <source>
        <dbReference type="ARBA" id="ARBA00022692"/>
    </source>
</evidence>
<evidence type="ECO:0000256" key="5">
    <source>
        <dbReference type="ARBA" id="ARBA00037847"/>
    </source>
</evidence>
<keyword evidence="11" id="KW-1185">Reference proteome</keyword>
<dbReference type="Gene3D" id="1.10.287.110">
    <property type="entry name" value="DnaJ domain"/>
    <property type="match status" value="1"/>
</dbReference>
<keyword evidence="1 7" id="KW-0812">Transmembrane</keyword>
<feature type="signal peptide" evidence="8">
    <location>
        <begin position="1"/>
        <end position="20"/>
    </location>
</feature>
<dbReference type="SUPFAM" id="SSF46565">
    <property type="entry name" value="Chaperone J-domain"/>
    <property type="match status" value="1"/>
</dbReference>
<dbReference type="EMBL" id="LASV01000243">
    <property type="protein sequence ID" value="KKA20636.1"/>
    <property type="molecule type" value="Genomic_DNA"/>
</dbReference>
<keyword evidence="2 8" id="KW-0732">Signal</keyword>
<dbReference type="OrthoDB" id="413400at2759"/>
<keyword evidence="4 7" id="KW-0472">Membrane</keyword>
<keyword evidence="3 7" id="KW-1133">Transmembrane helix</keyword>
<feature type="compositionally biased region" description="Low complexity" evidence="6">
    <location>
        <begin position="239"/>
        <end position="251"/>
    </location>
</feature>
<evidence type="ECO:0000259" key="9">
    <source>
        <dbReference type="PROSITE" id="PS50076"/>
    </source>
</evidence>